<comment type="caution">
    <text evidence="1">The sequence shown here is derived from an EMBL/GenBank/DDBJ whole genome shotgun (WGS) entry which is preliminary data.</text>
</comment>
<name>A0ABY2II83_9MICO</name>
<sequence>MKQSLTGDEGGCWTVTTVGSKYQFDLDAMTVTRIPGRDASPTVNDCTRPILEIIHCTVGARGYWLMEPDADEMKFLEHYWQMSSTIRSIDANTAGFAPTADE</sequence>
<dbReference type="EMBL" id="SOFS01000046">
    <property type="protein sequence ID" value="TFC16540.1"/>
    <property type="molecule type" value="Genomic_DNA"/>
</dbReference>
<organism evidence="1 2">
    <name type="scientific">Cryobacterium glucosi</name>
    <dbReference type="NCBI Taxonomy" id="1259175"/>
    <lineage>
        <taxon>Bacteria</taxon>
        <taxon>Bacillati</taxon>
        <taxon>Actinomycetota</taxon>
        <taxon>Actinomycetes</taxon>
        <taxon>Micrococcales</taxon>
        <taxon>Microbacteriaceae</taxon>
        <taxon>Cryobacterium</taxon>
    </lineage>
</organism>
<proteinExistence type="predicted"/>
<protein>
    <submittedName>
        <fullName evidence="1">Uncharacterized protein</fullName>
    </submittedName>
</protein>
<reference evidence="1 2" key="1">
    <citation type="submission" date="2019-03" db="EMBL/GenBank/DDBJ databases">
        <title>Genomics of glacier-inhabiting Cryobacterium strains.</title>
        <authorList>
            <person name="Liu Q."/>
            <person name="Xin Y.-H."/>
        </authorList>
    </citation>
    <scope>NUCLEOTIDE SEQUENCE [LARGE SCALE GENOMIC DNA]</scope>
    <source>
        <strain evidence="1 2">MDB1-5</strain>
    </source>
</reference>
<evidence type="ECO:0000313" key="1">
    <source>
        <dbReference type="EMBL" id="TFC16540.1"/>
    </source>
</evidence>
<evidence type="ECO:0000313" key="2">
    <source>
        <dbReference type="Proteomes" id="UP000297604"/>
    </source>
</evidence>
<gene>
    <name evidence="1" type="ORF">E3O46_17970</name>
</gene>
<accession>A0ABY2II83</accession>
<dbReference type="Proteomes" id="UP000297604">
    <property type="component" value="Unassembled WGS sequence"/>
</dbReference>
<keyword evidence="2" id="KW-1185">Reference proteome</keyword>
<dbReference type="RefSeq" id="WP_134562282.1">
    <property type="nucleotide sequence ID" value="NZ_SOFS01000046.1"/>
</dbReference>